<accession>A0A858SZF8</accession>
<protein>
    <submittedName>
        <fullName evidence="4">PH domain-containing protein</fullName>
    </submittedName>
</protein>
<evidence type="ECO:0000313" key="5">
    <source>
        <dbReference type="Proteomes" id="UP000503308"/>
    </source>
</evidence>
<evidence type="ECO:0000313" key="4">
    <source>
        <dbReference type="EMBL" id="QJF53378.1"/>
    </source>
</evidence>
<keyword evidence="2" id="KW-0812">Transmembrane</keyword>
<dbReference type="AlphaFoldDB" id="A0A858SZF8"/>
<dbReference type="EMBL" id="CP048789">
    <property type="protein sequence ID" value="QJF53378.1"/>
    <property type="molecule type" value="Genomic_DNA"/>
</dbReference>
<organism evidence="4 5">
    <name type="scientific">Roseobacter ponti</name>
    <dbReference type="NCBI Taxonomy" id="1891787"/>
    <lineage>
        <taxon>Bacteria</taxon>
        <taxon>Pseudomonadati</taxon>
        <taxon>Pseudomonadota</taxon>
        <taxon>Alphaproteobacteria</taxon>
        <taxon>Rhodobacterales</taxon>
        <taxon>Roseobacteraceae</taxon>
        <taxon>Roseobacter</taxon>
    </lineage>
</organism>
<feature type="region of interest" description="Disordered" evidence="1">
    <location>
        <begin position="1"/>
        <end position="21"/>
    </location>
</feature>
<dbReference type="Pfam" id="PF03703">
    <property type="entry name" value="bPH_2"/>
    <property type="match status" value="1"/>
</dbReference>
<keyword evidence="5" id="KW-1185">Reference proteome</keyword>
<evidence type="ECO:0000256" key="2">
    <source>
        <dbReference type="SAM" id="Phobius"/>
    </source>
</evidence>
<evidence type="ECO:0000256" key="1">
    <source>
        <dbReference type="SAM" id="MobiDB-lite"/>
    </source>
</evidence>
<dbReference type="Proteomes" id="UP000503308">
    <property type="component" value="Plasmid p1"/>
</dbReference>
<keyword evidence="2" id="KW-1133">Transmembrane helix</keyword>
<name>A0A858SZF8_9RHOB</name>
<reference evidence="4 5" key="1">
    <citation type="submission" date="2020-02" db="EMBL/GenBank/DDBJ databases">
        <title>Genome sequence of Roseobacter ponti.</title>
        <authorList>
            <person name="Hollensteiner J."/>
            <person name="Schneider D."/>
            <person name="Poehlein A."/>
            <person name="Daniel R."/>
        </authorList>
    </citation>
    <scope>NUCLEOTIDE SEQUENCE [LARGE SCALE GENOMIC DNA]</scope>
    <source>
        <strain evidence="4 5">DSM 106830</strain>
        <plasmid evidence="4 5">p1</plasmid>
    </source>
</reference>
<dbReference type="InterPro" id="IPR054839">
    <property type="entry name" value="puhB_PGC"/>
</dbReference>
<evidence type="ECO:0000259" key="3">
    <source>
        <dbReference type="Pfam" id="PF03703"/>
    </source>
</evidence>
<dbReference type="InterPro" id="IPR005182">
    <property type="entry name" value="YdbS-like_PH"/>
</dbReference>
<feature type="domain" description="YdbS-like PH" evidence="3">
    <location>
        <begin position="105"/>
        <end position="192"/>
    </location>
</feature>
<feature type="transmembrane region" description="Helical" evidence="2">
    <location>
        <begin position="42"/>
        <end position="67"/>
    </location>
</feature>
<keyword evidence="2" id="KW-0472">Membrane</keyword>
<keyword evidence="4" id="KW-0614">Plasmid</keyword>
<dbReference type="RefSeq" id="WP_169642589.1">
    <property type="nucleotide sequence ID" value="NZ_CP048789.1"/>
</dbReference>
<sequence>MSQANNTHAGQHDDFEIEPVEGLPEKPPAGEQILWQGRPDTWALASGALSLKWIAGYFALLTLWRFVSVVDLLPFGQAIGASVPFVLLGVVVCGLLLLVAYVQARATMYTITTSRVVMRIGAALTITVNLPYTQVGNAMLDLRRNGTGTIALETMGDTKLSYLVCWPHVRPWHMKRVQPALRCIPEAEKVAGILAEAAQARISVPQVSRAPAGAAVAAE</sequence>
<geneLocation type="plasmid" evidence="4 5">
    <name>p1</name>
</geneLocation>
<feature type="transmembrane region" description="Helical" evidence="2">
    <location>
        <begin position="79"/>
        <end position="102"/>
    </location>
</feature>
<proteinExistence type="predicted"/>
<gene>
    <name evidence="4" type="ORF">G3256_19020</name>
</gene>
<dbReference type="NCBIfam" id="NF040894">
    <property type="entry name" value="puhB_PGC"/>
    <property type="match status" value="1"/>
</dbReference>
<dbReference type="KEGG" id="rpon:G3256_19020"/>